<sequence length="98" mass="10533">MPPVSITSIACMGSATAQFGRTLLLIMIEVCCYWLLTCKWAHPALQPHSRAQPVQAQCLGFTPNPSHRAPSSTPGNPLSSLSRPSEALEPRLTPPTLP</sequence>
<dbReference type="Proteomes" id="UP000738349">
    <property type="component" value="Unassembled WGS sequence"/>
</dbReference>
<evidence type="ECO:0000313" key="2">
    <source>
        <dbReference type="EMBL" id="KAH7165588.1"/>
    </source>
</evidence>
<feature type="compositionally biased region" description="Polar residues" evidence="1">
    <location>
        <begin position="63"/>
        <end position="83"/>
    </location>
</feature>
<dbReference type="EMBL" id="JAGMUV010000003">
    <property type="protein sequence ID" value="KAH7165588.1"/>
    <property type="molecule type" value="Genomic_DNA"/>
</dbReference>
<evidence type="ECO:0000256" key="1">
    <source>
        <dbReference type="SAM" id="MobiDB-lite"/>
    </source>
</evidence>
<reference evidence="2" key="1">
    <citation type="journal article" date="2021" name="Nat. Commun.">
        <title>Genetic determinants of endophytism in the Arabidopsis root mycobiome.</title>
        <authorList>
            <person name="Mesny F."/>
            <person name="Miyauchi S."/>
            <person name="Thiergart T."/>
            <person name="Pickel B."/>
            <person name="Atanasova L."/>
            <person name="Karlsson M."/>
            <person name="Huettel B."/>
            <person name="Barry K.W."/>
            <person name="Haridas S."/>
            <person name="Chen C."/>
            <person name="Bauer D."/>
            <person name="Andreopoulos W."/>
            <person name="Pangilinan J."/>
            <person name="LaButti K."/>
            <person name="Riley R."/>
            <person name="Lipzen A."/>
            <person name="Clum A."/>
            <person name="Drula E."/>
            <person name="Henrissat B."/>
            <person name="Kohler A."/>
            <person name="Grigoriev I.V."/>
            <person name="Martin F.M."/>
            <person name="Hacquard S."/>
        </authorList>
    </citation>
    <scope>NUCLEOTIDE SEQUENCE</scope>
    <source>
        <strain evidence="2">MPI-CAGE-AT-0147</strain>
    </source>
</reference>
<protein>
    <submittedName>
        <fullName evidence="2">Uncharacterized protein</fullName>
    </submittedName>
</protein>
<name>A0A9P9FN28_9HYPO</name>
<comment type="caution">
    <text evidence="2">The sequence shown here is derived from an EMBL/GenBank/DDBJ whole genome shotgun (WGS) entry which is preliminary data.</text>
</comment>
<proteinExistence type="predicted"/>
<keyword evidence="3" id="KW-1185">Reference proteome</keyword>
<organism evidence="2 3">
    <name type="scientific">Dactylonectria macrodidyma</name>
    <dbReference type="NCBI Taxonomy" id="307937"/>
    <lineage>
        <taxon>Eukaryota</taxon>
        <taxon>Fungi</taxon>
        <taxon>Dikarya</taxon>
        <taxon>Ascomycota</taxon>
        <taxon>Pezizomycotina</taxon>
        <taxon>Sordariomycetes</taxon>
        <taxon>Hypocreomycetidae</taxon>
        <taxon>Hypocreales</taxon>
        <taxon>Nectriaceae</taxon>
        <taxon>Dactylonectria</taxon>
    </lineage>
</organism>
<gene>
    <name evidence="2" type="ORF">EDB81DRAFT_779754</name>
</gene>
<accession>A0A9P9FN28</accession>
<evidence type="ECO:0000313" key="3">
    <source>
        <dbReference type="Proteomes" id="UP000738349"/>
    </source>
</evidence>
<feature type="region of interest" description="Disordered" evidence="1">
    <location>
        <begin position="57"/>
        <end position="98"/>
    </location>
</feature>
<dbReference type="AlphaFoldDB" id="A0A9P9FN28"/>